<dbReference type="Gene3D" id="2.30.30.290">
    <property type="entry name" value="YopX-like domains"/>
    <property type="match status" value="1"/>
</dbReference>
<organism evidence="2 3">
    <name type="scientific">Virgibacillus tibetensis</name>
    <dbReference type="NCBI Taxonomy" id="3042313"/>
    <lineage>
        <taxon>Bacteria</taxon>
        <taxon>Bacillati</taxon>
        <taxon>Bacillota</taxon>
        <taxon>Bacilli</taxon>
        <taxon>Bacillales</taxon>
        <taxon>Bacillaceae</taxon>
        <taxon>Virgibacillus</taxon>
    </lineage>
</organism>
<keyword evidence="3" id="KW-1185">Reference proteome</keyword>
<dbReference type="SUPFAM" id="SSF159006">
    <property type="entry name" value="YopX-like"/>
    <property type="match status" value="1"/>
</dbReference>
<dbReference type="Proteomes" id="UP001335737">
    <property type="component" value="Unassembled WGS sequence"/>
</dbReference>
<evidence type="ECO:0000259" key="1">
    <source>
        <dbReference type="Pfam" id="PF09643"/>
    </source>
</evidence>
<proteinExistence type="predicted"/>
<dbReference type="RefSeq" id="WP_327605655.1">
    <property type="nucleotide sequence ID" value="NZ_JARZFX010000001.1"/>
</dbReference>
<dbReference type="EMBL" id="JARZFX010000001">
    <property type="protein sequence ID" value="MEC5422082.1"/>
    <property type="molecule type" value="Genomic_DNA"/>
</dbReference>
<accession>A0ABU6K9R6</accession>
<gene>
    <name evidence="2" type="ORF">QGM71_01065</name>
</gene>
<dbReference type="InterPro" id="IPR019096">
    <property type="entry name" value="YopX_protein"/>
</dbReference>
<protein>
    <submittedName>
        <fullName evidence="2">YopX family protein</fullName>
    </submittedName>
</protein>
<comment type="caution">
    <text evidence="2">The sequence shown here is derived from an EMBL/GenBank/DDBJ whole genome shotgun (WGS) entry which is preliminary data.</text>
</comment>
<dbReference type="InterPro" id="IPR010024">
    <property type="entry name" value="CHP16711"/>
</dbReference>
<feature type="domain" description="YopX protein" evidence="1">
    <location>
        <begin position="5"/>
        <end position="146"/>
    </location>
</feature>
<dbReference type="Pfam" id="PF09643">
    <property type="entry name" value="YopX"/>
    <property type="match status" value="1"/>
</dbReference>
<dbReference type="NCBIfam" id="TIGR01671">
    <property type="entry name" value="phage_TIGR01671"/>
    <property type="match status" value="1"/>
</dbReference>
<reference evidence="2 3" key="1">
    <citation type="journal article" date="2024" name="Int. J. Syst. Evol. Microbiol.">
        <title>Virgibacillus tibetensis sp. nov., isolated from salt lake on the Tibetan Plateau of China.</title>
        <authorList>
            <person name="Phurbu D."/>
            <person name="Liu Z.-X."/>
            <person name="Wang R."/>
            <person name="Zheng Y.-Y."/>
            <person name="Liu H.-C."/>
            <person name="Zhou Y.-G."/>
            <person name="Yu Y.-J."/>
            <person name="Li A.-H."/>
        </authorList>
    </citation>
    <scope>NUCLEOTIDE SEQUENCE [LARGE SCALE GENOMIC DNA]</scope>
    <source>
        <strain evidence="2 3">C22-A2</strain>
    </source>
</reference>
<dbReference type="InterPro" id="IPR023385">
    <property type="entry name" value="YopX-like_C"/>
</dbReference>
<evidence type="ECO:0000313" key="3">
    <source>
        <dbReference type="Proteomes" id="UP001335737"/>
    </source>
</evidence>
<name>A0ABU6K9R6_9BACI</name>
<sequence>MREIKFRAWDNVAFEMLYVGEDMDVIFSLSDTGIECTDIRNGTPSGDGVDSMEHLIYMQFTGLHDKNGTPIYEGDIDTDENRNLTVVKYIKKYGAYCFVPIELYLHEDYENEVYYQYGYECFFHNVTPSVYAEVIGNIYEDKGLLE</sequence>
<evidence type="ECO:0000313" key="2">
    <source>
        <dbReference type="EMBL" id="MEC5422082.1"/>
    </source>
</evidence>